<comment type="caution">
    <text evidence="3">The sequence shown here is derived from an EMBL/GenBank/DDBJ whole genome shotgun (WGS) entry which is preliminary data.</text>
</comment>
<feature type="domain" description="Transposase (putative) gypsy type" evidence="2">
    <location>
        <begin position="114"/>
        <end position="178"/>
    </location>
</feature>
<organism evidence="3 4">
    <name type="scientific">Abeliophyllum distichum</name>
    <dbReference type="NCBI Taxonomy" id="126358"/>
    <lineage>
        <taxon>Eukaryota</taxon>
        <taxon>Viridiplantae</taxon>
        <taxon>Streptophyta</taxon>
        <taxon>Embryophyta</taxon>
        <taxon>Tracheophyta</taxon>
        <taxon>Spermatophyta</taxon>
        <taxon>Magnoliopsida</taxon>
        <taxon>eudicotyledons</taxon>
        <taxon>Gunneridae</taxon>
        <taxon>Pentapetalae</taxon>
        <taxon>asterids</taxon>
        <taxon>lamiids</taxon>
        <taxon>Lamiales</taxon>
        <taxon>Oleaceae</taxon>
        <taxon>Forsythieae</taxon>
        <taxon>Abeliophyllum</taxon>
    </lineage>
</organism>
<gene>
    <name evidence="3" type="ORF">Adt_25899</name>
</gene>
<evidence type="ECO:0000313" key="3">
    <source>
        <dbReference type="EMBL" id="KAL2490271.1"/>
    </source>
</evidence>
<dbReference type="Proteomes" id="UP001604336">
    <property type="component" value="Unassembled WGS sequence"/>
</dbReference>
<proteinExistence type="predicted"/>
<feature type="region of interest" description="Disordered" evidence="1">
    <location>
        <begin position="1"/>
        <end position="23"/>
    </location>
</feature>
<name>A0ABD1RPT1_9LAMI</name>
<evidence type="ECO:0000313" key="4">
    <source>
        <dbReference type="Proteomes" id="UP001604336"/>
    </source>
</evidence>
<dbReference type="Pfam" id="PF04195">
    <property type="entry name" value="Transposase_28"/>
    <property type="match status" value="1"/>
</dbReference>
<keyword evidence="4" id="KW-1185">Reference proteome</keyword>
<protein>
    <recommendedName>
        <fullName evidence="2">Transposase (putative) gypsy type domain-containing protein</fullName>
    </recommendedName>
</protein>
<evidence type="ECO:0000256" key="1">
    <source>
        <dbReference type="SAM" id="MobiDB-lite"/>
    </source>
</evidence>
<evidence type="ECO:0000259" key="2">
    <source>
        <dbReference type="Pfam" id="PF04195"/>
    </source>
</evidence>
<dbReference type="InterPro" id="IPR007321">
    <property type="entry name" value="Transposase_28"/>
</dbReference>
<reference evidence="4" key="1">
    <citation type="submission" date="2024-07" db="EMBL/GenBank/DDBJ databases">
        <title>Two chromosome-level genome assemblies of Korean endemic species Abeliophyllum distichum and Forsythia ovata (Oleaceae).</title>
        <authorList>
            <person name="Jang H."/>
        </authorList>
    </citation>
    <scope>NUCLEOTIDE SEQUENCE [LARGE SCALE GENOMIC DNA]</scope>
</reference>
<dbReference type="EMBL" id="JBFOLK010000008">
    <property type="protein sequence ID" value="KAL2490271.1"/>
    <property type="molecule type" value="Genomic_DNA"/>
</dbReference>
<accession>A0ABD1RPT1</accession>
<dbReference type="AlphaFoldDB" id="A0ABD1RPT1"/>
<sequence length="220" mass="25311">MSSSVTRGDALGRVGGEVSPSVSPSIEDVLPIRGVDRNTGKALPIDAVPGLREADDPFMVDVVRWAALDVPSIMVKEDLTKLRDVYRIPADIELILLEPNEWACFPRRECTTLHLNLFVSGMRLLLHPMLRRILRAYDLAPTQVAPNGWSQMVEGMYLWFRHSFDIETPLHVFQTTYQPRKLPRKKDREDEAWWYYFCPWGSHKLLVTGCPSSIKQWKEY</sequence>